<dbReference type="WBParaSite" id="DME_0000114201-mRNA-1">
    <property type="protein sequence ID" value="DME_0000114201-mRNA-1"/>
    <property type="gene ID" value="DME_0000114201"/>
</dbReference>
<keyword evidence="1" id="KW-1133">Transmembrane helix</keyword>
<evidence type="ECO:0000313" key="4">
    <source>
        <dbReference type="Proteomes" id="UP000274756"/>
    </source>
</evidence>
<accession>A0A0N4U350</accession>
<dbReference type="OrthoDB" id="5817652at2759"/>
<evidence type="ECO:0000256" key="1">
    <source>
        <dbReference type="SAM" id="Phobius"/>
    </source>
</evidence>
<sequence length="154" mass="17990">MELLIKKIKLAKRLFVLRKLGRCKILLVIATLFVYILLGSSTIFFFESNAHESYVRKIYLNIAVNRRMFARKMSRQIFNDTKYLLIVIDQEQTERVQAHLVNALKDYESLLNLKIPDKREWDLINSVNYILSLLITIGSSDLMPRTKSGQVRAL</sequence>
<evidence type="ECO:0000313" key="2">
    <source>
        <dbReference type="EMBL" id="VDN55529.1"/>
    </source>
</evidence>
<dbReference type="STRING" id="318479.A0A0N4U350"/>
<dbReference type="Proteomes" id="UP000274756">
    <property type="component" value="Unassembled WGS sequence"/>
</dbReference>
<keyword evidence="1" id="KW-0472">Membrane</keyword>
<organism evidence="3 5">
    <name type="scientific">Dracunculus medinensis</name>
    <name type="common">Guinea worm</name>
    <dbReference type="NCBI Taxonomy" id="318479"/>
    <lineage>
        <taxon>Eukaryota</taxon>
        <taxon>Metazoa</taxon>
        <taxon>Ecdysozoa</taxon>
        <taxon>Nematoda</taxon>
        <taxon>Chromadorea</taxon>
        <taxon>Rhabditida</taxon>
        <taxon>Spirurina</taxon>
        <taxon>Dracunculoidea</taxon>
        <taxon>Dracunculidae</taxon>
        <taxon>Dracunculus</taxon>
    </lineage>
</organism>
<feature type="transmembrane region" description="Helical" evidence="1">
    <location>
        <begin position="21"/>
        <end position="46"/>
    </location>
</feature>
<reference evidence="2 4" key="2">
    <citation type="submission" date="2018-11" db="EMBL/GenBank/DDBJ databases">
        <authorList>
            <consortium name="Pathogen Informatics"/>
        </authorList>
    </citation>
    <scope>NUCLEOTIDE SEQUENCE [LARGE SCALE GENOMIC DNA]</scope>
</reference>
<keyword evidence="1" id="KW-0812">Transmembrane</keyword>
<reference evidence="5" key="1">
    <citation type="submission" date="2017-02" db="UniProtKB">
        <authorList>
            <consortium name="WormBaseParasite"/>
        </authorList>
    </citation>
    <scope>IDENTIFICATION</scope>
</reference>
<evidence type="ECO:0000313" key="3">
    <source>
        <dbReference type="Proteomes" id="UP000038040"/>
    </source>
</evidence>
<dbReference type="SUPFAM" id="SSF81324">
    <property type="entry name" value="Voltage-gated potassium channels"/>
    <property type="match status" value="1"/>
</dbReference>
<dbReference type="Gene3D" id="1.10.287.70">
    <property type="match status" value="1"/>
</dbReference>
<name>A0A0N4U350_DRAME</name>
<dbReference type="AlphaFoldDB" id="A0A0N4U350"/>
<proteinExistence type="predicted"/>
<protein>
    <submittedName>
        <fullName evidence="5">Two-component sensor histidine kinase</fullName>
    </submittedName>
</protein>
<gene>
    <name evidence="2" type="ORF">DME_LOCUS5502</name>
</gene>
<keyword evidence="4" id="KW-1185">Reference proteome</keyword>
<dbReference type="Proteomes" id="UP000038040">
    <property type="component" value="Unplaced"/>
</dbReference>
<evidence type="ECO:0000313" key="5">
    <source>
        <dbReference type="WBParaSite" id="DME_0000114201-mRNA-1"/>
    </source>
</evidence>
<dbReference type="EMBL" id="UYYG01001152">
    <property type="protein sequence ID" value="VDN55529.1"/>
    <property type="molecule type" value="Genomic_DNA"/>
</dbReference>